<evidence type="ECO:0000313" key="2">
    <source>
        <dbReference type="EMBL" id="EGT34599.1"/>
    </source>
</evidence>
<protein>
    <submittedName>
        <fullName evidence="2">Uncharacterized protein</fullName>
    </submittedName>
</protein>
<gene>
    <name evidence="2" type="ORF">CAEBREN_07127</name>
</gene>
<dbReference type="InParanoid" id="G0NNN0"/>
<dbReference type="EMBL" id="GL379915">
    <property type="protein sequence ID" value="EGT34599.1"/>
    <property type="molecule type" value="Genomic_DNA"/>
</dbReference>
<evidence type="ECO:0000256" key="1">
    <source>
        <dbReference type="SAM" id="MobiDB-lite"/>
    </source>
</evidence>
<sequence length="387" mass="43490">MNTAQAYDQRLRPAQETESEKAEPLLSIQQTPIYHPMDVMIDFSRLVMDNGSSPVGFIEDIFTRLTRRLVFEFLGGHVKMEELPCLGDLEDGNDEFHRITPSSTFSKSSQFKLLDSTGNLHLSSIVFIDSDFNPRIEDYLCESVFLDSFDLSSTTSISSIEQFRSNLISQPADHTIEETHQCSPLDLFMVPETTSELMAESLCDSEGFEPYEVSVTLKISDPGYIESLGTYWPTGVVSSSFDVNDHEELLENYGFNNQDQTIDVGYTCTSPTWPGKVDGAWKEAIQMNLTDLASNKHSLNSFYDENFKNSVSSTDLEQRECAFNTSSSPYSSEDYLSQGHPCSNGFENFMGETILGTTENQLSYGLNEQDQYTDDFICESPTWPGKA</sequence>
<evidence type="ECO:0000313" key="3">
    <source>
        <dbReference type="Proteomes" id="UP000008068"/>
    </source>
</evidence>
<keyword evidence="3" id="KW-1185">Reference proteome</keyword>
<dbReference type="HOGENOM" id="CLU_041960_0_0_1"/>
<accession>G0NNN0</accession>
<organism evidence="3">
    <name type="scientific">Caenorhabditis brenneri</name>
    <name type="common">Nematode worm</name>
    <dbReference type="NCBI Taxonomy" id="135651"/>
    <lineage>
        <taxon>Eukaryota</taxon>
        <taxon>Metazoa</taxon>
        <taxon>Ecdysozoa</taxon>
        <taxon>Nematoda</taxon>
        <taxon>Chromadorea</taxon>
        <taxon>Rhabditida</taxon>
        <taxon>Rhabditina</taxon>
        <taxon>Rhabditomorpha</taxon>
        <taxon>Rhabditoidea</taxon>
        <taxon>Rhabditidae</taxon>
        <taxon>Peloderinae</taxon>
        <taxon>Caenorhabditis</taxon>
    </lineage>
</organism>
<dbReference type="AlphaFoldDB" id="G0NNN0"/>
<reference evidence="3" key="1">
    <citation type="submission" date="2011-07" db="EMBL/GenBank/DDBJ databases">
        <authorList>
            <consortium name="Caenorhabditis brenneri Sequencing and Analysis Consortium"/>
            <person name="Wilson R.K."/>
        </authorList>
    </citation>
    <scope>NUCLEOTIDE SEQUENCE [LARGE SCALE GENOMIC DNA]</scope>
    <source>
        <strain evidence="3">PB2801</strain>
    </source>
</reference>
<dbReference type="Proteomes" id="UP000008068">
    <property type="component" value="Unassembled WGS sequence"/>
</dbReference>
<feature type="region of interest" description="Disordered" evidence="1">
    <location>
        <begin position="1"/>
        <end position="23"/>
    </location>
</feature>
<name>G0NNN0_CAEBE</name>
<proteinExistence type="predicted"/>
<feature type="compositionally biased region" description="Basic and acidic residues" evidence="1">
    <location>
        <begin position="9"/>
        <end position="23"/>
    </location>
</feature>